<evidence type="ECO:0000256" key="2">
    <source>
        <dbReference type="PROSITE-ProRule" id="PRU00169"/>
    </source>
</evidence>
<evidence type="ECO:0000313" key="4">
    <source>
        <dbReference type="EMBL" id="MDN5211688.1"/>
    </source>
</evidence>
<organism evidence="4 5">
    <name type="scientific">Agaribacillus aureus</name>
    <dbReference type="NCBI Taxonomy" id="3051825"/>
    <lineage>
        <taxon>Bacteria</taxon>
        <taxon>Pseudomonadati</taxon>
        <taxon>Bacteroidota</taxon>
        <taxon>Cytophagia</taxon>
        <taxon>Cytophagales</taxon>
        <taxon>Splendidivirgaceae</taxon>
        <taxon>Agaribacillus</taxon>
    </lineage>
</organism>
<feature type="modified residue" description="4-aspartylphosphate" evidence="2">
    <location>
        <position position="54"/>
    </location>
</feature>
<dbReference type="SUPFAM" id="SSF52172">
    <property type="entry name" value="CheY-like"/>
    <property type="match status" value="1"/>
</dbReference>
<dbReference type="Pfam" id="PF00072">
    <property type="entry name" value="Response_reg"/>
    <property type="match status" value="1"/>
</dbReference>
<sequence length="132" mass="15446">MNRRKILIADDDQGIRMLLEHFFNTQYDVTVKENGMEALKWMQKGNIPDFIIVDVVMPELDGYDFIRNVRTSGYFKRIPIIMLSGLENSEEKIKCLKLGADDYMVKPFNPEELSVRIENIFKRVSDFYSGNN</sequence>
<dbReference type="PROSITE" id="PS50110">
    <property type="entry name" value="RESPONSE_REGULATORY"/>
    <property type="match status" value="1"/>
</dbReference>
<dbReference type="PANTHER" id="PTHR43547:SF2">
    <property type="entry name" value="HYBRID SIGNAL TRANSDUCTION HISTIDINE KINASE C"/>
    <property type="match status" value="1"/>
</dbReference>
<reference evidence="4" key="1">
    <citation type="submission" date="2023-06" db="EMBL/GenBank/DDBJ databases">
        <title>Genomic of Agaribacillus aureum.</title>
        <authorList>
            <person name="Wang G."/>
        </authorList>
    </citation>
    <scope>NUCLEOTIDE SEQUENCE</scope>
    <source>
        <strain evidence="4">BMA12</strain>
    </source>
</reference>
<dbReference type="Proteomes" id="UP001172083">
    <property type="component" value="Unassembled WGS sequence"/>
</dbReference>
<evidence type="ECO:0000259" key="3">
    <source>
        <dbReference type="PROSITE" id="PS50110"/>
    </source>
</evidence>
<dbReference type="Gene3D" id="3.40.50.2300">
    <property type="match status" value="1"/>
</dbReference>
<dbReference type="InterPro" id="IPR011006">
    <property type="entry name" value="CheY-like_superfamily"/>
</dbReference>
<dbReference type="RefSeq" id="WP_346757018.1">
    <property type="nucleotide sequence ID" value="NZ_JAUJEB010000001.1"/>
</dbReference>
<dbReference type="CDD" id="cd17574">
    <property type="entry name" value="REC_OmpR"/>
    <property type="match status" value="1"/>
</dbReference>
<dbReference type="InterPro" id="IPR001789">
    <property type="entry name" value="Sig_transdc_resp-reg_receiver"/>
</dbReference>
<feature type="domain" description="Response regulatory" evidence="3">
    <location>
        <begin position="5"/>
        <end position="121"/>
    </location>
</feature>
<dbReference type="SMART" id="SM00448">
    <property type="entry name" value="REC"/>
    <property type="match status" value="1"/>
</dbReference>
<keyword evidence="5" id="KW-1185">Reference proteome</keyword>
<dbReference type="EMBL" id="JAUJEB010000001">
    <property type="protein sequence ID" value="MDN5211688.1"/>
    <property type="molecule type" value="Genomic_DNA"/>
</dbReference>
<proteinExistence type="predicted"/>
<dbReference type="PANTHER" id="PTHR43547">
    <property type="entry name" value="TWO-COMPONENT HISTIDINE KINASE"/>
    <property type="match status" value="1"/>
</dbReference>
<gene>
    <name evidence="4" type="ORF">QQ020_06490</name>
</gene>
<protein>
    <submittedName>
        <fullName evidence="4">Response regulator transcription factor</fullName>
    </submittedName>
</protein>
<evidence type="ECO:0000313" key="5">
    <source>
        <dbReference type="Proteomes" id="UP001172083"/>
    </source>
</evidence>
<name>A0ABT8L1W5_9BACT</name>
<evidence type="ECO:0000256" key="1">
    <source>
        <dbReference type="ARBA" id="ARBA00022553"/>
    </source>
</evidence>
<comment type="caution">
    <text evidence="4">The sequence shown here is derived from an EMBL/GenBank/DDBJ whole genome shotgun (WGS) entry which is preliminary data.</text>
</comment>
<accession>A0ABT8L1W5</accession>
<keyword evidence="1 2" id="KW-0597">Phosphoprotein</keyword>